<evidence type="ECO:0000313" key="13">
    <source>
        <dbReference type="Proteomes" id="UP001146120"/>
    </source>
</evidence>
<comment type="similarity">
    <text evidence="2 10">Belongs to the DHHC palmitoyltransferase family.</text>
</comment>
<dbReference type="AlphaFoldDB" id="A0AAV2YTG9"/>
<proteinExistence type="inferred from homology"/>
<keyword evidence="6" id="KW-0472">Membrane</keyword>
<evidence type="ECO:0000256" key="5">
    <source>
        <dbReference type="ARBA" id="ARBA00022989"/>
    </source>
</evidence>
<comment type="subcellular location">
    <subcellularLocation>
        <location evidence="1">Endomembrane system</location>
        <topology evidence="1">Multi-pass membrane protein</topology>
    </subcellularLocation>
</comment>
<dbReference type="PANTHER" id="PTHR22883">
    <property type="entry name" value="ZINC FINGER DHHC DOMAIN CONTAINING PROTEIN"/>
    <property type="match status" value="1"/>
</dbReference>
<gene>
    <name evidence="12" type="ORF">N0F65_008080</name>
</gene>
<keyword evidence="3 10" id="KW-0808">Transferase</keyword>
<keyword evidence="13" id="KW-1185">Reference proteome</keyword>
<evidence type="ECO:0000256" key="9">
    <source>
        <dbReference type="ARBA" id="ARBA00023315"/>
    </source>
</evidence>
<dbReference type="GO" id="GO:0005783">
    <property type="term" value="C:endoplasmic reticulum"/>
    <property type="evidence" value="ECO:0007669"/>
    <property type="project" value="TreeGrafter"/>
</dbReference>
<dbReference type="GO" id="GO:0006612">
    <property type="term" value="P:protein targeting to membrane"/>
    <property type="evidence" value="ECO:0007669"/>
    <property type="project" value="TreeGrafter"/>
</dbReference>
<name>A0AAV2YTG9_9STRA</name>
<keyword evidence="7" id="KW-0564">Palmitate</keyword>
<dbReference type="PANTHER" id="PTHR22883:SF301">
    <property type="entry name" value="PALMITOYLTRANSFERASE ZDHHC12"/>
    <property type="match status" value="1"/>
</dbReference>
<keyword evidence="5" id="KW-1133">Transmembrane helix</keyword>
<evidence type="ECO:0000256" key="8">
    <source>
        <dbReference type="ARBA" id="ARBA00023288"/>
    </source>
</evidence>
<dbReference type="PROSITE" id="PS50216">
    <property type="entry name" value="DHHC"/>
    <property type="match status" value="1"/>
</dbReference>
<comment type="caution">
    <text evidence="12">The sequence shown here is derived from an EMBL/GenBank/DDBJ whole genome shotgun (WGS) entry which is preliminary data.</text>
</comment>
<feature type="domain" description="Palmitoyltransferase DHHC" evidence="11">
    <location>
        <begin position="24"/>
        <end position="90"/>
    </location>
</feature>
<evidence type="ECO:0000256" key="1">
    <source>
        <dbReference type="ARBA" id="ARBA00004127"/>
    </source>
</evidence>
<keyword evidence="4" id="KW-0812">Transmembrane</keyword>
<dbReference type="InterPro" id="IPR001594">
    <property type="entry name" value="Palmitoyltrfase_DHHC"/>
</dbReference>
<evidence type="ECO:0000256" key="10">
    <source>
        <dbReference type="RuleBase" id="RU079119"/>
    </source>
</evidence>
<protein>
    <recommendedName>
        <fullName evidence="10">Palmitoyltransferase</fullName>
        <ecNumber evidence="10">2.3.1.225</ecNumber>
    </recommendedName>
</protein>
<evidence type="ECO:0000256" key="3">
    <source>
        <dbReference type="ARBA" id="ARBA00022679"/>
    </source>
</evidence>
<dbReference type="EC" id="2.3.1.225" evidence="10"/>
<evidence type="ECO:0000313" key="12">
    <source>
        <dbReference type="EMBL" id="DAZ96529.1"/>
    </source>
</evidence>
<dbReference type="Pfam" id="PF01529">
    <property type="entry name" value="DHHC"/>
    <property type="match status" value="1"/>
</dbReference>
<reference evidence="12" key="2">
    <citation type="journal article" date="2023" name="Microbiol Resour">
        <title>Decontamination and Annotation of the Draft Genome Sequence of the Oomycete Lagenidium giganteum ARSEF 373.</title>
        <authorList>
            <person name="Morgan W.R."/>
            <person name="Tartar A."/>
        </authorList>
    </citation>
    <scope>NUCLEOTIDE SEQUENCE</scope>
    <source>
        <strain evidence="12">ARSEF 373</strain>
    </source>
</reference>
<evidence type="ECO:0000256" key="4">
    <source>
        <dbReference type="ARBA" id="ARBA00022692"/>
    </source>
</evidence>
<keyword evidence="9 10" id="KW-0012">Acyltransferase</keyword>
<keyword evidence="8" id="KW-0449">Lipoprotein</keyword>
<dbReference type="Proteomes" id="UP001146120">
    <property type="component" value="Unassembled WGS sequence"/>
</dbReference>
<organism evidence="12 13">
    <name type="scientific">Lagenidium giganteum</name>
    <dbReference type="NCBI Taxonomy" id="4803"/>
    <lineage>
        <taxon>Eukaryota</taxon>
        <taxon>Sar</taxon>
        <taxon>Stramenopiles</taxon>
        <taxon>Oomycota</taxon>
        <taxon>Peronosporomycetes</taxon>
        <taxon>Pythiales</taxon>
        <taxon>Pythiaceae</taxon>
    </lineage>
</organism>
<reference evidence="12" key="1">
    <citation type="submission" date="2022-11" db="EMBL/GenBank/DDBJ databases">
        <authorList>
            <person name="Morgan W.R."/>
            <person name="Tartar A."/>
        </authorList>
    </citation>
    <scope>NUCLEOTIDE SEQUENCE</scope>
    <source>
        <strain evidence="12">ARSEF 373</strain>
    </source>
</reference>
<comment type="catalytic activity">
    <reaction evidence="10">
        <text>L-cysteinyl-[protein] + hexadecanoyl-CoA = S-hexadecanoyl-L-cysteinyl-[protein] + CoA</text>
        <dbReference type="Rhea" id="RHEA:36683"/>
        <dbReference type="Rhea" id="RHEA-COMP:10131"/>
        <dbReference type="Rhea" id="RHEA-COMP:11032"/>
        <dbReference type="ChEBI" id="CHEBI:29950"/>
        <dbReference type="ChEBI" id="CHEBI:57287"/>
        <dbReference type="ChEBI" id="CHEBI:57379"/>
        <dbReference type="ChEBI" id="CHEBI:74151"/>
        <dbReference type="EC" id="2.3.1.225"/>
    </reaction>
</comment>
<dbReference type="EMBL" id="DAKRPA010000165">
    <property type="protein sequence ID" value="DAZ96529.1"/>
    <property type="molecule type" value="Genomic_DNA"/>
</dbReference>
<sequence length="194" mass="22112">MENERMNLLSGETETKAGNTEFTNGFCTECGISPPLRAHHCRHCGKCVAKFDHHCFLLGTCIGERNHCRFWWYLLFQSAELAFSIMVSATIRIMGTSERRIAGHGLPPVAFLALTSMTTHEVGHDPEYFPYLQGFQECDLPFSRGVAANLVQFCSPPRRQTAWAPTMWPRPLPFDRNSDFTCSTLWENKYYSCC</sequence>
<comment type="domain">
    <text evidence="10">The DHHC domain is required for palmitoyltransferase activity.</text>
</comment>
<evidence type="ECO:0000259" key="11">
    <source>
        <dbReference type="Pfam" id="PF01529"/>
    </source>
</evidence>
<evidence type="ECO:0000256" key="2">
    <source>
        <dbReference type="ARBA" id="ARBA00008574"/>
    </source>
</evidence>
<accession>A0AAV2YTG9</accession>
<evidence type="ECO:0000256" key="7">
    <source>
        <dbReference type="ARBA" id="ARBA00023139"/>
    </source>
</evidence>
<evidence type="ECO:0000256" key="6">
    <source>
        <dbReference type="ARBA" id="ARBA00023136"/>
    </source>
</evidence>
<dbReference type="GO" id="GO:0005794">
    <property type="term" value="C:Golgi apparatus"/>
    <property type="evidence" value="ECO:0007669"/>
    <property type="project" value="TreeGrafter"/>
</dbReference>
<dbReference type="GO" id="GO:0019706">
    <property type="term" value="F:protein-cysteine S-palmitoyltransferase activity"/>
    <property type="evidence" value="ECO:0007669"/>
    <property type="project" value="UniProtKB-EC"/>
</dbReference>
<dbReference type="InterPro" id="IPR039859">
    <property type="entry name" value="PFA4/ZDH16/20/ERF2-like"/>
</dbReference>